<feature type="transmembrane region" description="Helical" evidence="1">
    <location>
        <begin position="12"/>
        <end position="31"/>
    </location>
</feature>
<keyword evidence="1" id="KW-0812">Transmembrane</keyword>
<dbReference type="AlphaFoldDB" id="A0A517T580"/>
<dbReference type="EMBL" id="CP036316">
    <property type="protein sequence ID" value="QDT63536.1"/>
    <property type="molecule type" value="Genomic_DNA"/>
</dbReference>
<proteinExistence type="predicted"/>
<name>A0A517T580_9PLAN</name>
<protein>
    <submittedName>
        <fullName evidence="2">Uncharacterized protein</fullName>
    </submittedName>
</protein>
<keyword evidence="1" id="KW-1133">Transmembrane helix</keyword>
<organism evidence="2 3">
    <name type="scientific">Calycomorphotria hydatis</name>
    <dbReference type="NCBI Taxonomy" id="2528027"/>
    <lineage>
        <taxon>Bacteria</taxon>
        <taxon>Pseudomonadati</taxon>
        <taxon>Planctomycetota</taxon>
        <taxon>Planctomycetia</taxon>
        <taxon>Planctomycetales</taxon>
        <taxon>Planctomycetaceae</taxon>
        <taxon>Calycomorphotria</taxon>
    </lineage>
</organism>
<evidence type="ECO:0000256" key="1">
    <source>
        <dbReference type="SAM" id="Phobius"/>
    </source>
</evidence>
<dbReference type="Proteomes" id="UP000319976">
    <property type="component" value="Chromosome"/>
</dbReference>
<dbReference type="KEGG" id="chya:V22_07580"/>
<reference evidence="2 3" key="1">
    <citation type="submission" date="2019-02" db="EMBL/GenBank/DDBJ databases">
        <title>Deep-cultivation of Planctomycetes and their phenomic and genomic characterization uncovers novel biology.</title>
        <authorList>
            <person name="Wiegand S."/>
            <person name="Jogler M."/>
            <person name="Boedeker C."/>
            <person name="Pinto D."/>
            <person name="Vollmers J."/>
            <person name="Rivas-Marin E."/>
            <person name="Kohn T."/>
            <person name="Peeters S.H."/>
            <person name="Heuer A."/>
            <person name="Rast P."/>
            <person name="Oberbeckmann S."/>
            <person name="Bunk B."/>
            <person name="Jeske O."/>
            <person name="Meyerdierks A."/>
            <person name="Storesund J.E."/>
            <person name="Kallscheuer N."/>
            <person name="Luecker S."/>
            <person name="Lage O.M."/>
            <person name="Pohl T."/>
            <person name="Merkel B.J."/>
            <person name="Hornburger P."/>
            <person name="Mueller R.-W."/>
            <person name="Bruemmer F."/>
            <person name="Labrenz M."/>
            <person name="Spormann A.M."/>
            <person name="Op den Camp H."/>
            <person name="Overmann J."/>
            <person name="Amann R."/>
            <person name="Jetten M.S.M."/>
            <person name="Mascher T."/>
            <person name="Medema M.H."/>
            <person name="Devos D.P."/>
            <person name="Kaster A.-K."/>
            <person name="Ovreas L."/>
            <person name="Rohde M."/>
            <person name="Galperin M.Y."/>
            <person name="Jogler C."/>
        </authorList>
    </citation>
    <scope>NUCLEOTIDE SEQUENCE [LARGE SCALE GENOMIC DNA]</scope>
    <source>
        <strain evidence="2 3">V22</strain>
    </source>
</reference>
<dbReference type="RefSeq" id="WP_145259934.1">
    <property type="nucleotide sequence ID" value="NZ_CP036316.1"/>
</dbReference>
<accession>A0A517T580</accession>
<keyword evidence="3" id="KW-1185">Reference proteome</keyword>
<evidence type="ECO:0000313" key="3">
    <source>
        <dbReference type="Proteomes" id="UP000319976"/>
    </source>
</evidence>
<sequence>MAANDSDGFSWMQFFLGLAVGVGLTFGYVRYGWELPAILQLPGKVGDAAVLTTADMDLYDFDQSLEVRQRALAVVLGRQPDLLMELDEQFEHQMLNELLRRKALRKAQILKQKFDAYDKGLEQPKIRQILERKYREQDTLALKQRMLHADIRDDEFLWRYLEEKFPEQGYEERLETVLTVYQHRFMDSYKLFASEDRLHY</sequence>
<evidence type="ECO:0000313" key="2">
    <source>
        <dbReference type="EMBL" id="QDT63536.1"/>
    </source>
</evidence>
<gene>
    <name evidence="2" type="ORF">V22_07580</name>
</gene>
<keyword evidence="1" id="KW-0472">Membrane</keyword>